<keyword evidence="1" id="KW-0472">Membrane</keyword>
<accession>A0ABN9UWN1</accession>
<comment type="caution">
    <text evidence="2">The sequence shown here is derived from an EMBL/GenBank/DDBJ whole genome shotgun (WGS) entry which is preliminary data.</text>
</comment>
<sequence>MGTNPLRAIASSHLYCVRFLGFVEASLIMMAMLRLGLIFLVPILLIEFLMVSLFLGCRLLALAFATLEVIVIVVQLPMRVQLFLKQSVYSETMLESKVVRIIIVLWSYVALSCLKVLLLSILMLPPAFVSMLSLKASPL</sequence>
<keyword evidence="3" id="KW-1185">Reference proteome</keyword>
<evidence type="ECO:0000256" key="1">
    <source>
        <dbReference type="SAM" id="Phobius"/>
    </source>
</evidence>
<feature type="transmembrane region" description="Helical" evidence="1">
    <location>
        <begin position="61"/>
        <end position="80"/>
    </location>
</feature>
<protein>
    <submittedName>
        <fullName evidence="2">Uncharacterized protein</fullName>
    </submittedName>
</protein>
<name>A0ABN9UWN1_9DINO</name>
<keyword evidence="1" id="KW-1133">Transmembrane helix</keyword>
<reference evidence="2" key="1">
    <citation type="submission" date="2023-10" db="EMBL/GenBank/DDBJ databases">
        <authorList>
            <person name="Chen Y."/>
            <person name="Shah S."/>
            <person name="Dougan E. K."/>
            <person name="Thang M."/>
            <person name="Chan C."/>
        </authorList>
    </citation>
    <scope>NUCLEOTIDE SEQUENCE [LARGE SCALE GENOMIC DNA]</scope>
</reference>
<organism evidence="2 3">
    <name type="scientific">Prorocentrum cordatum</name>
    <dbReference type="NCBI Taxonomy" id="2364126"/>
    <lineage>
        <taxon>Eukaryota</taxon>
        <taxon>Sar</taxon>
        <taxon>Alveolata</taxon>
        <taxon>Dinophyceae</taxon>
        <taxon>Prorocentrales</taxon>
        <taxon>Prorocentraceae</taxon>
        <taxon>Prorocentrum</taxon>
    </lineage>
</organism>
<evidence type="ECO:0000313" key="2">
    <source>
        <dbReference type="EMBL" id="CAK0864553.1"/>
    </source>
</evidence>
<gene>
    <name evidence="2" type="ORF">PCOR1329_LOCUS52398</name>
</gene>
<proteinExistence type="predicted"/>
<feature type="transmembrane region" description="Helical" evidence="1">
    <location>
        <begin position="101"/>
        <end position="124"/>
    </location>
</feature>
<keyword evidence="1" id="KW-0812">Transmembrane</keyword>
<dbReference type="Proteomes" id="UP001189429">
    <property type="component" value="Unassembled WGS sequence"/>
</dbReference>
<dbReference type="EMBL" id="CAUYUJ010016376">
    <property type="protein sequence ID" value="CAK0864553.1"/>
    <property type="molecule type" value="Genomic_DNA"/>
</dbReference>
<evidence type="ECO:0000313" key="3">
    <source>
        <dbReference type="Proteomes" id="UP001189429"/>
    </source>
</evidence>
<feature type="transmembrane region" description="Helical" evidence="1">
    <location>
        <begin position="35"/>
        <end position="55"/>
    </location>
</feature>